<evidence type="ECO:0000313" key="3">
    <source>
        <dbReference type="EMBL" id="PXX68794.1"/>
    </source>
</evidence>
<dbReference type="Pfam" id="PF05257">
    <property type="entry name" value="CHAP"/>
    <property type="match status" value="1"/>
</dbReference>
<dbReference type="EMBL" id="QJKF01000002">
    <property type="protein sequence ID" value="PXX68794.1"/>
    <property type="molecule type" value="Genomic_DNA"/>
</dbReference>
<accession>A0A318K7X4</accession>
<name>A0A318K7X4_9NOCA</name>
<keyword evidence="1" id="KW-0812">Transmembrane</keyword>
<evidence type="ECO:0000259" key="2">
    <source>
        <dbReference type="Pfam" id="PF05257"/>
    </source>
</evidence>
<keyword evidence="1" id="KW-0472">Membrane</keyword>
<dbReference type="AlphaFoldDB" id="A0A318K7X4"/>
<dbReference type="InterPro" id="IPR007921">
    <property type="entry name" value="CHAP_dom"/>
</dbReference>
<sequence length="211" mass="22727">MSEQHVGGSHRARSRGEDARRGPWLVIGLLVLALTAAAVVGVRWWQEHSTPAAIVGQRATEFPAIDESTLDPTQAKVVAVTAREFRGQGAGTKYAEGVREPWCADFVSWVMRESGAPLANPNSGSWRIPGVFTLQEYYASTSRFVPVGDYRPRTGDVLMYDATSPFGQHTNIVLKSEAGVVTTIGGNEFGEISVHTFAPAEVPGVVGFGRL</sequence>
<evidence type="ECO:0000256" key="1">
    <source>
        <dbReference type="SAM" id="Phobius"/>
    </source>
</evidence>
<keyword evidence="4" id="KW-1185">Reference proteome</keyword>
<feature type="domain" description="Peptidase C51" evidence="2">
    <location>
        <begin position="99"/>
        <end position="187"/>
    </location>
</feature>
<gene>
    <name evidence="3" type="ORF">DFR70_102480</name>
</gene>
<evidence type="ECO:0000313" key="4">
    <source>
        <dbReference type="Proteomes" id="UP000247569"/>
    </source>
</evidence>
<feature type="transmembrane region" description="Helical" evidence="1">
    <location>
        <begin position="21"/>
        <end position="45"/>
    </location>
</feature>
<comment type="caution">
    <text evidence="3">The sequence shown here is derived from an EMBL/GenBank/DDBJ whole genome shotgun (WGS) entry which is preliminary data.</text>
</comment>
<protein>
    <submittedName>
        <fullName evidence="3">CHAP domain-containing protein</fullName>
    </submittedName>
</protein>
<reference evidence="3 4" key="1">
    <citation type="submission" date="2018-05" db="EMBL/GenBank/DDBJ databases">
        <title>Genomic Encyclopedia of Type Strains, Phase IV (KMG-IV): sequencing the most valuable type-strain genomes for metagenomic binning, comparative biology and taxonomic classification.</title>
        <authorList>
            <person name="Goeker M."/>
        </authorList>
    </citation>
    <scope>NUCLEOTIDE SEQUENCE [LARGE SCALE GENOMIC DNA]</scope>
    <source>
        <strain evidence="3 4">DSM 44704</strain>
    </source>
</reference>
<organism evidence="3 4">
    <name type="scientific">Nocardia tenerifensis</name>
    <dbReference type="NCBI Taxonomy" id="228006"/>
    <lineage>
        <taxon>Bacteria</taxon>
        <taxon>Bacillati</taxon>
        <taxon>Actinomycetota</taxon>
        <taxon>Actinomycetes</taxon>
        <taxon>Mycobacteriales</taxon>
        <taxon>Nocardiaceae</taxon>
        <taxon>Nocardia</taxon>
    </lineage>
</organism>
<keyword evidence="1" id="KW-1133">Transmembrane helix</keyword>
<dbReference type="OrthoDB" id="9812962at2"/>
<proteinExistence type="predicted"/>
<dbReference type="Proteomes" id="UP000247569">
    <property type="component" value="Unassembled WGS sequence"/>
</dbReference>